<evidence type="ECO:0000313" key="1">
    <source>
        <dbReference type="EMBL" id="KAJ0171604.1"/>
    </source>
</evidence>
<comment type="caution">
    <text evidence="1">The sequence shown here is derived from an EMBL/GenBank/DDBJ whole genome shotgun (WGS) entry which is preliminary data.</text>
</comment>
<organism evidence="1 2">
    <name type="scientific">Dendrolimus kikuchii</name>
    <dbReference type="NCBI Taxonomy" id="765133"/>
    <lineage>
        <taxon>Eukaryota</taxon>
        <taxon>Metazoa</taxon>
        <taxon>Ecdysozoa</taxon>
        <taxon>Arthropoda</taxon>
        <taxon>Hexapoda</taxon>
        <taxon>Insecta</taxon>
        <taxon>Pterygota</taxon>
        <taxon>Neoptera</taxon>
        <taxon>Endopterygota</taxon>
        <taxon>Lepidoptera</taxon>
        <taxon>Glossata</taxon>
        <taxon>Ditrysia</taxon>
        <taxon>Bombycoidea</taxon>
        <taxon>Lasiocampidae</taxon>
        <taxon>Dendrolimus</taxon>
    </lineage>
</organism>
<evidence type="ECO:0000313" key="2">
    <source>
        <dbReference type="Proteomes" id="UP000824533"/>
    </source>
</evidence>
<protein>
    <submittedName>
        <fullName evidence="1">Uncharacterized protein</fullName>
    </submittedName>
</protein>
<accession>A0ACC1CJ53</accession>
<name>A0ACC1CJ53_9NEOP</name>
<reference evidence="1 2" key="1">
    <citation type="journal article" date="2021" name="Front. Genet.">
        <title>Chromosome-Level Genome Assembly Reveals Significant Gene Expansion in the Toll and IMD Signaling Pathways of Dendrolimus kikuchii.</title>
        <authorList>
            <person name="Zhou J."/>
            <person name="Wu P."/>
            <person name="Xiong Z."/>
            <person name="Liu N."/>
            <person name="Zhao N."/>
            <person name="Ji M."/>
            <person name="Qiu Y."/>
            <person name="Yang B."/>
        </authorList>
    </citation>
    <scope>NUCLEOTIDE SEQUENCE [LARGE SCALE GENOMIC DNA]</scope>
    <source>
        <strain evidence="1">Ann1</strain>
    </source>
</reference>
<gene>
    <name evidence="1" type="ORF">K1T71_013154</name>
</gene>
<proteinExistence type="predicted"/>
<sequence length="276" mass="30970">MCNDSTDNSTSEFNKCEYQVDIADEESGEYSTLVNYPFSVSIQRKGAHYATGALVNKRWILSVAREFYYVRESIKLFRARLGSVDCKRGGTVLPFKSVTVHPSYIYGKPNFDLALLRLGEPVNFTSFIKPIKLSKIRADIINAKFMTTYWPRIIVDGKVLPESATERIKYNSMRVSTQRMIPLSECKKTMKRLNESLENSSLCLTPVKTHHSVCLPDAGAPVIAEDGLWGITSGWISNECPTKPGPTIFTRLSSRLVHSWLEANLFNLGGTLVDSL</sequence>
<keyword evidence="2" id="KW-1185">Reference proteome</keyword>
<dbReference type="EMBL" id="CM034410">
    <property type="protein sequence ID" value="KAJ0171604.1"/>
    <property type="molecule type" value="Genomic_DNA"/>
</dbReference>
<dbReference type="Proteomes" id="UP000824533">
    <property type="component" value="Linkage Group LG24"/>
</dbReference>